<dbReference type="Pfam" id="PF05738">
    <property type="entry name" value="Cna_B"/>
    <property type="match status" value="1"/>
</dbReference>
<dbReference type="SUPFAM" id="SSF51126">
    <property type="entry name" value="Pectin lyase-like"/>
    <property type="match status" value="2"/>
</dbReference>
<protein>
    <recommendedName>
        <fullName evidence="6">Gram-positive cocci surface proteins LPxTG domain-containing protein</fullName>
    </recommendedName>
</protein>
<evidence type="ECO:0000313" key="8">
    <source>
        <dbReference type="Proteomes" id="UP000241048"/>
    </source>
</evidence>
<dbReference type="InterPro" id="IPR011050">
    <property type="entry name" value="Pectin_lyase_fold/virulence"/>
</dbReference>
<evidence type="ECO:0000256" key="5">
    <source>
        <dbReference type="SAM" id="MobiDB-lite"/>
    </source>
</evidence>
<gene>
    <name evidence="7" type="ORF">C7U56_04520</name>
</gene>
<feature type="region of interest" description="Disordered" evidence="5">
    <location>
        <begin position="1329"/>
        <end position="1409"/>
    </location>
</feature>
<dbReference type="InterPro" id="IPR019931">
    <property type="entry name" value="LPXTG_anchor"/>
</dbReference>
<dbReference type="SMART" id="SM00710">
    <property type="entry name" value="PbH1"/>
    <property type="match status" value="6"/>
</dbReference>
<keyword evidence="3" id="KW-0732">Signal</keyword>
<dbReference type="Gene3D" id="2.60.40.1140">
    <property type="entry name" value="Collagen-binding surface protein Cna, B-type domain"/>
    <property type="match status" value="2"/>
</dbReference>
<evidence type="ECO:0000256" key="2">
    <source>
        <dbReference type="ARBA" id="ARBA00022525"/>
    </source>
</evidence>
<dbReference type="InterPro" id="IPR055382">
    <property type="entry name" value="DUF7601"/>
</dbReference>
<name>A0A2T3FV65_9CLOT</name>
<reference evidence="7 8" key="1">
    <citation type="submission" date="2018-03" db="EMBL/GenBank/DDBJ databases">
        <title>Lachnoclostridium SNUG30386 gen.nov., sp.nov., isolated from human faeces.</title>
        <authorList>
            <person name="Seo B."/>
            <person name="Jeon K."/>
            <person name="Ko G."/>
        </authorList>
    </citation>
    <scope>NUCLEOTIDE SEQUENCE [LARGE SCALE GENOMIC DNA]</scope>
    <source>
        <strain evidence="7 8">SNUG30386</strain>
    </source>
</reference>
<feature type="compositionally biased region" description="Basic and acidic residues" evidence="5">
    <location>
        <begin position="237"/>
        <end position="289"/>
    </location>
</feature>
<keyword evidence="2" id="KW-0964">Secreted</keyword>
<proteinExistence type="predicted"/>
<feature type="region of interest" description="Disordered" evidence="5">
    <location>
        <begin position="209"/>
        <end position="402"/>
    </location>
</feature>
<dbReference type="InterPro" id="IPR006626">
    <property type="entry name" value="PbH1"/>
</dbReference>
<evidence type="ECO:0000256" key="4">
    <source>
        <dbReference type="ARBA" id="ARBA00023088"/>
    </source>
</evidence>
<comment type="caution">
    <text evidence="7">The sequence shown here is derived from an EMBL/GenBank/DDBJ whole genome shotgun (WGS) entry which is preliminary data.</text>
</comment>
<dbReference type="Pfam" id="PF24547">
    <property type="entry name" value="DUF7601"/>
    <property type="match status" value="1"/>
</dbReference>
<evidence type="ECO:0000313" key="7">
    <source>
        <dbReference type="EMBL" id="PST39175.1"/>
    </source>
</evidence>
<dbReference type="CDD" id="cd00222">
    <property type="entry name" value="CollagenBindB"/>
    <property type="match status" value="1"/>
</dbReference>
<evidence type="ECO:0000259" key="6">
    <source>
        <dbReference type="PROSITE" id="PS50847"/>
    </source>
</evidence>
<dbReference type="PROSITE" id="PS50847">
    <property type="entry name" value="GRAM_POS_ANCHORING"/>
    <property type="match status" value="1"/>
</dbReference>
<keyword evidence="1" id="KW-0134">Cell wall</keyword>
<keyword evidence="4" id="KW-0572">Peptidoglycan-anchor</keyword>
<feature type="compositionally biased region" description="Low complexity" evidence="5">
    <location>
        <begin position="290"/>
        <end position="308"/>
    </location>
</feature>
<feature type="compositionally biased region" description="Low complexity" evidence="5">
    <location>
        <begin position="1362"/>
        <end position="1383"/>
    </location>
</feature>
<sequence>MNLTMPGQFYMRMRRQNRMGNRSITGGKNMKKLETKGRSRKQRHHLFHKEMKQMKRLLSVCLCTSMISTSIGSTTALAATAPLLEKNEAEEENQNFVLDQEELSEVLLKAVKGKPVKEDALTFEGEESEAYETLFQEDGSLFELHPDVKAPDGKVNLKVYARLDEKEDLDHYTITGEEEILFLLLNRSSEKEYGQIEVDGKRSGKVSILSSKELKKQIQDEEMEASEETGVSISNGAEEKSNKTAGESEKKENVKETDSQEPEKENPVETPEKVDKLENPASEPEKGSEAENPANKAENGAEAENPANEPEKSQEAGSGAGDAGKTGTPEEKDSQPDADSGSENEKNDSAGSEAGDVAQVSRSDHFKMFLTAAPATASEIQTEDETSEKETNTADQPDAETEVEIEDGAERLEGETYESVLLKNTAATAFVTTAAELGLSGSVDDAVYTVNTDSAVLTLTVPAGAFEEKVKLKAEEIKDGSEEHQTLSDQIHEEGYRADSFTAFDVKFVNEAGEEVEPSEEVKVSIQFKKNAVESETGENLEETKILHIHEDVITELSEVEIQDSTEDSEKTAKLTFGVNEFSILLALNEAAAGVAEVNGAAYDTLEAAFAAADDRDTVKVLKNCGLSNAVSVDKALTLDLNGKVVKVKIVPEAKAKQTISAFAVAESGTFTVLNGLLGGSGKGADNRAIEANGGTVILRNTILAGFQALSGNGGAVLMNGGTLEAEKCNFGYFTREDNNYKEYSGQGNFAQSGGAVYTSQAAVKMEKCNLFYNSAIDMTGTTGQYWFGGGALFADRGTVTLNENYFFSNTSKDYGGAIHLDAVQTAELTGNRIRNSHAYNHRITEMAARGGDGGAIYSRISKTVTLKNNVITENGSMGNGAGLWVLGAADCVLTLEGNTIAKNEAGQRGGGMKLNMDKNSQVNLISGLISENRSSGFGGGIDYTNHENPTLHLTNVLITGNRASRGAGIWACPTSETEVYSTLGGAFYGNKATGKTGGISYSYEASGDEIRYEGTDTPDKFSIQSNPPSATTHISVSGRSLGGGVIRWYSDEAENRYQAGNPEADPAIYTNTNKSFGLHGELSEEHQKLASSEAQLVISDNVSKRGGGIATNSPVVIGMEYADVAVEVTKKWTEETHPDHVYVDLYRVGDTSGEKVKLDSHAELNAENNWSASFEDLPSKCVSNGEVEDCHYIVEEETLEGWKGSSSTEYDKENKTYHITLTNAPIRYGSLTVSKEVTGSGDKEKAFTFKVTLQGGTALNGNYGDMEFVDNVATFTLKHGESKSAAGLPEGTAYTVEESGNEGYTVTKTGDVGTIAGGETAVVKFVNAMSGGDNPTPTPDPTPDHNGGGGHGGHGGGSGSGSKKSSTTTASGPAAEPTEPVTPVEPEPQPVVPEEGLPKTGEDQMNVPMTALTVGMMAAAYVLMTGRKKTEE</sequence>
<feature type="domain" description="Gram-positive cocci surface proteins LPxTG" evidence="6">
    <location>
        <begin position="1398"/>
        <end position="1433"/>
    </location>
</feature>
<evidence type="ECO:0000256" key="3">
    <source>
        <dbReference type="ARBA" id="ARBA00022729"/>
    </source>
</evidence>
<keyword evidence="8" id="KW-1185">Reference proteome</keyword>
<dbReference type="InterPro" id="IPR008454">
    <property type="entry name" value="Collagen-bd_Cna-like_B-typ_dom"/>
</dbReference>
<accession>A0A2T3FV65</accession>
<evidence type="ECO:0000256" key="1">
    <source>
        <dbReference type="ARBA" id="ARBA00022512"/>
    </source>
</evidence>
<organism evidence="7 8">
    <name type="scientific">Clostridium fessum</name>
    <dbReference type="NCBI Taxonomy" id="2126740"/>
    <lineage>
        <taxon>Bacteria</taxon>
        <taxon>Bacillati</taxon>
        <taxon>Bacillota</taxon>
        <taxon>Clostridia</taxon>
        <taxon>Eubacteriales</taxon>
        <taxon>Clostridiaceae</taxon>
        <taxon>Clostridium</taxon>
    </lineage>
</organism>
<dbReference type="EMBL" id="PYLO01000001">
    <property type="protein sequence ID" value="PST39175.1"/>
    <property type="molecule type" value="Genomic_DNA"/>
</dbReference>
<dbReference type="Proteomes" id="UP000241048">
    <property type="component" value="Unassembled WGS sequence"/>
</dbReference>
<feature type="compositionally biased region" description="Gly residues" evidence="5">
    <location>
        <begin position="1347"/>
        <end position="1361"/>
    </location>
</feature>
<dbReference type="SUPFAM" id="SSF49478">
    <property type="entry name" value="Cna protein B-type domain"/>
    <property type="match status" value="1"/>
</dbReference>
<dbReference type="NCBIfam" id="TIGR01167">
    <property type="entry name" value="LPXTG_anchor"/>
    <property type="match status" value="1"/>
</dbReference>